<organism evidence="13 14">
    <name type="scientific">Anaeromassilibacillus senegalensis</name>
    <dbReference type="NCBI Taxonomy" id="1673717"/>
    <lineage>
        <taxon>Bacteria</taxon>
        <taxon>Bacillati</taxon>
        <taxon>Bacillota</taxon>
        <taxon>Clostridia</taxon>
        <taxon>Eubacteriales</taxon>
        <taxon>Acutalibacteraceae</taxon>
        <taxon>Anaeromassilibacillus</taxon>
    </lineage>
</organism>
<evidence type="ECO:0000313" key="14">
    <source>
        <dbReference type="Proteomes" id="UP001298681"/>
    </source>
</evidence>
<dbReference type="Pfam" id="PF20824">
    <property type="entry name" value="Cmr2_hel_dom2"/>
    <property type="match status" value="1"/>
</dbReference>
<dbReference type="InterPro" id="IPR000160">
    <property type="entry name" value="GGDEF_dom"/>
</dbReference>
<gene>
    <name evidence="13" type="primary">cas10</name>
    <name evidence="13" type="ORF">L0P57_05665</name>
</gene>
<sequence length="750" mass="83910">MERERFAWKCLLHALRPYGPPEVWQASFGPDMETALSEEEQALLRRASGIVVGTAKLDASESGLLSIFDLLDGGTPGRMFRPDAVERFQCPAEQAVRPDEKRERMQRCLDELKAADGRIEPALEVCRQQLSYYPSGIPGVSLYQKARLEVCLACCMREAGLESPFLLVSCGLPGIQKFLYTISGKGVLKSLRSRSFYLDLLEEHLMTELLDRLHLCRAHRLYVGGGSSYAVLPNTDRTRETLEACLRSVNQWLLKRFSGALQFLYAWEPCSGPQLKNEGGTAYQEIFARLENKLNQKRNRRFDASGLTWLNSQKMSDPERECRVCAGSSLPLDGDDLCPVCREFRDSSSGLAATGKVAAVCRAVWEEGGTPLTLPSLDGQDWFVYMMDRAQADRLRAEQPGTVVRVYAPGGGGNADIPLPLGAYAYTIDEKMATFEGLAACSQGIRRLGVLRADVDNLGRAFVSGFHRRLQSGETGSGLPLTASLSQQLTQFFKAHLQTILQGTEGPVEPFHLVWNEAGKRSPRKAIVVYAGGDDLFIVGAWNEIVELSVDLYRAFRGFTGGRLTFSAGIGLFSPHYPLYAMAEDTAILEDAAKGIDAGKNGLALFGLELLPDAGGTVRHVARHLYHWDTFIEAVVTEKLYLLERYFEMDRKEQNGRGSSFLYRLKNYAEQLDRTPGQTINVARFAYLLARMEPKKDKRELSDLYHEFSTKLYQWIKDAESRRQLLTAMELYLNLIRTSQEKGEEQPYGE</sequence>
<comment type="caution">
    <text evidence="13">The sequence shown here is derived from an EMBL/GenBank/DDBJ whole genome shotgun (WGS) entry which is preliminary data.</text>
</comment>
<keyword evidence="5" id="KW-0547">Nucleotide-binding</keyword>
<dbReference type="Proteomes" id="UP001298681">
    <property type="component" value="Unassembled WGS sequence"/>
</dbReference>
<evidence type="ECO:0000256" key="3">
    <source>
        <dbReference type="ARBA" id="ARBA00022679"/>
    </source>
</evidence>
<dbReference type="Gene3D" id="3.30.70.270">
    <property type="match status" value="1"/>
</dbReference>
<comment type="similarity">
    <text evidence="1">Belongs to the CRISPR-associated Cas10/Csm1 family.</text>
</comment>
<reference evidence="13 14" key="1">
    <citation type="submission" date="2022-01" db="EMBL/GenBank/DDBJ databases">
        <title>Collection of gut derived symbiotic bacterial strains cultured from healthy donors.</title>
        <authorList>
            <person name="Lin H."/>
            <person name="Kohout C."/>
            <person name="Waligurski E."/>
            <person name="Pamer E.G."/>
        </authorList>
    </citation>
    <scope>NUCLEOTIDE SEQUENCE [LARGE SCALE GENOMIC DNA]</scope>
    <source>
        <strain evidence="13 14">DFI.7.58</strain>
    </source>
</reference>
<dbReference type="InterPro" id="IPR048693">
    <property type="entry name" value="Cmr2-like_C"/>
</dbReference>
<evidence type="ECO:0000256" key="8">
    <source>
        <dbReference type="ARBA" id="ARBA00022839"/>
    </source>
</evidence>
<keyword evidence="3" id="KW-0808">Transferase</keyword>
<dbReference type="NCBIfam" id="TIGR02578">
    <property type="entry name" value="cas_TM1811_Csm1"/>
    <property type="match status" value="1"/>
</dbReference>
<dbReference type="InterPro" id="IPR054767">
    <property type="entry name" value="Cas10-Cmr2_palm2"/>
</dbReference>
<keyword evidence="7" id="KW-0378">Hydrolase</keyword>
<evidence type="ECO:0000256" key="5">
    <source>
        <dbReference type="ARBA" id="ARBA00022741"/>
    </source>
</evidence>
<dbReference type="InterPro" id="IPR041062">
    <property type="entry name" value="Csm1_B"/>
</dbReference>
<dbReference type="InterPro" id="IPR052117">
    <property type="entry name" value="Cas10/Csm1_subtype-III-A"/>
</dbReference>
<evidence type="ECO:0000313" key="13">
    <source>
        <dbReference type="EMBL" id="MCG4610417.1"/>
    </source>
</evidence>
<feature type="domain" description="GGDEF" evidence="12">
    <location>
        <begin position="446"/>
        <end position="608"/>
    </location>
</feature>
<evidence type="ECO:0000256" key="7">
    <source>
        <dbReference type="ARBA" id="ARBA00022801"/>
    </source>
</evidence>
<evidence type="ECO:0000256" key="9">
    <source>
        <dbReference type="ARBA" id="ARBA00022840"/>
    </source>
</evidence>
<dbReference type="InterPro" id="IPR043128">
    <property type="entry name" value="Rev_trsase/Diguanyl_cyclase"/>
</dbReference>
<keyword evidence="8" id="KW-0269">Exonuclease</keyword>
<keyword evidence="6" id="KW-0255">Endonuclease</keyword>
<dbReference type="RefSeq" id="WP_237966628.1">
    <property type="nucleotide sequence ID" value="NZ_JAKNHQ010000005.1"/>
</dbReference>
<evidence type="ECO:0000256" key="6">
    <source>
        <dbReference type="ARBA" id="ARBA00022759"/>
    </source>
</evidence>
<protein>
    <recommendedName>
        <fullName evidence="2">CRISPR system single-strand-specific deoxyribonuclease Cas10/Csm1 (subtype III-A)</fullName>
    </recommendedName>
    <alternativeName>
        <fullName evidence="11">Cyclic oligoadenylate synthase</fullName>
    </alternativeName>
</protein>
<dbReference type="EMBL" id="JAKNHQ010000005">
    <property type="protein sequence ID" value="MCG4610417.1"/>
    <property type="molecule type" value="Genomic_DNA"/>
</dbReference>
<evidence type="ECO:0000256" key="11">
    <source>
        <dbReference type="ARBA" id="ARBA00032922"/>
    </source>
</evidence>
<evidence type="ECO:0000256" key="1">
    <source>
        <dbReference type="ARBA" id="ARBA00005700"/>
    </source>
</evidence>
<keyword evidence="10" id="KW-0051">Antiviral defense</keyword>
<evidence type="ECO:0000256" key="4">
    <source>
        <dbReference type="ARBA" id="ARBA00022722"/>
    </source>
</evidence>
<keyword evidence="4" id="KW-0540">Nuclease</keyword>
<proteinExistence type="inferred from homology"/>
<dbReference type="PROSITE" id="PS50887">
    <property type="entry name" value="GGDEF"/>
    <property type="match status" value="1"/>
</dbReference>
<dbReference type="PANTHER" id="PTHR36528:SF1">
    <property type="entry name" value="CRISPR SYSTEM SINGLE-STRAND-SPECIFIC DEOXYRIBONUCLEASE CAS10_CSM1 (SUBTYPE III-A)"/>
    <property type="match status" value="1"/>
</dbReference>
<dbReference type="PANTHER" id="PTHR36528">
    <property type="entry name" value="CRISPR SYSTEM SINGLE-STRAND-SPECIFIC DEOXYRIBONUCLEASE CAS10/CSM1 (SUBTYPE III-A)"/>
    <property type="match status" value="1"/>
</dbReference>
<evidence type="ECO:0000259" key="12">
    <source>
        <dbReference type="PROSITE" id="PS50887"/>
    </source>
</evidence>
<dbReference type="Pfam" id="PF18211">
    <property type="entry name" value="Csm1_B"/>
    <property type="match status" value="1"/>
</dbReference>
<evidence type="ECO:0000256" key="2">
    <source>
        <dbReference type="ARBA" id="ARBA00014333"/>
    </source>
</evidence>
<evidence type="ECO:0000256" key="10">
    <source>
        <dbReference type="ARBA" id="ARBA00023118"/>
    </source>
</evidence>
<accession>A0ABS9MJJ6</accession>
<keyword evidence="9" id="KW-0067">ATP-binding</keyword>
<dbReference type="Pfam" id="PF22335">
    <property type="entry name" value="Cas10-Cmr2_palm2"/>
    <property type="match status" value="1"/>
</dbReference>
<dbReference type="InterPro" id="IPR013408">
    <property type="entry name" value="Cas10/Csm1"/>
</dbReference>
<keyword evidence="14" id="KW-1185">Reference proteome</keyword>
<name>A0ABS9MJJ6_9FIRM</name>